<evidence type="ECO:0000313" key="2">
    <source>
        <dbReference type="Proteomes" id="UP000257109"/>
    </source>
</evidence>
<protein>
    <submittedName>
        <fullName evidence="1">Uncharacterized protein</fullName>
    </submittedName>
</protein>
<sequence length="59" mass="6702">MVAEKLVVRLGSNLVTNCSWRKCVGISEAIPIKVLVVKEWVKIMLFGEHDHEKHVGFKV</sequence>
<reference evidence="1" key="1">
    <citation type="submission" date="2018-05" db="EMBL/GenBank/DDBJ databases">
        <title>Draft genome of Mucuna pruriens seed.</title>
        <authorList>
            <person name="Nnadi N.E."/>
            <person name="Vos R."/>
            <person name="Hasami M.H."/>
            <person name="Devisetty U.K."/>
            <person name="Aguiy J.C."/>
        </authorList>
    </citation>
    <scope>NUCLEOTIDE SEQUENCE [LARGE SCALE GENOMIC DNA]</scope>
    <source>
        <strain evidence="1">JCA_2017</strain>
    </source>
</reference>
<dbReference type="AlphaFoldDB" id="A0A371IC63"/>
<organism evidence="1 2">
    <name type="scientific">Mucuna pruriens</name>
    <name type="common">Velvet bean</name>
    <name type="synonym">Dolichos pruriens</name>
    <dbReference type="NCBI Taxonomy" id="157652"/>
    <lineage>
        <taxon>Eukaryota</taxon>
        <taxon>Viridiplantae</taxon>
        <taxon>Streptophyta</taxon>
        <taxon>Embryophyta</taxon>
        <taxon>Tracheophyta</taxon>
        <taxon>Spermatophyta</taxon>
        <taxon>Magnoliopsida</taxon>
        <taxon>eudicotyledons</taxon>
        <taxon>Gunneridae</taxon>
        <taxon>Pentapetalae</taxon>
        <taxon>rosids</taxon>
        <taxon>fabids</taxon>
        <taxon>Fabales</taxon>
        <taxon>Fabaceae</taxon>
        <taxon>Papilionoideae</taxon>
        <taxon>50 kb inversion clade</taxon>
        <taxon>NPAAA clade</taxon>
        <taxon>indigoferoid/millettioid clade</taxon>
        <taxon>Phaseoleae</taxon>
        <taxon>Mucuna</taxon>
    </lineage>
</organism>
<dbReference type="EMBL" id="QJKJ01000428">
    <property type="protein sequence ID" value="RDY12647.1"/>
    <property type="molecule type" value="Genomic_DNA"/>
</dbReference>
<feature type="non-terminal residue" evidence="1">
    <location>
        <position position="1"/>
    </location>
</feature>
<gene>
    <name evidence="1" type="ORF">CR513_02527</name>
</gene>
<proteinExistence type="predicted"/>
<name>A0A371IC63_MUCPR</name>
<dbReference type="Proteomes" id="UP000257109">
    <property type="component" value="Unassembled WGS sequence"/>
</dbReference>
<accession>A0A371IC63</accession>
<keyword evidence="2" id="KW-1185">Reference proteome</keyword>
<evidence type="ECO:0000313" key="1">
    <source>
        <dbReference type="EMBL" id="RDY12647.1"/>
    </source>
</evidence>
<comment type="caution">
    <text evidence="1">The sequence shown here is derived from an EMBL/GenBank/DDBJ whole genome shotgun (WGS) entry which is preliminary data.</text>
</comment>